<name>A0A6A4GFM6_9AGAR</name>
<protein>
    <submittedName>
        <fullName evidence="2">Uncharacterized protein</fullName>
    </submittedName>
</protein>
<feature type="non-terminal residue" evidence="2">
    <location>
        <position position="1"/>
    </location>
</feature>
<accession>A0A6A4GFM6</accession>
<proteinExistence type="predicted"/>
<evidence type="ECO:0000313" key="2">
    <source>
        <dbReference type="EMBL" id="KAE9384284.1"/>
    </source>
</evidence>
<keyword evidence="3" id="KW-1185">Reference proteome</keyword>
<dbReference type="OrthoDB" id="3259294at2759"/>
<dbReference type="Proteomes" id="UP000799118">
    <property type="component" value="Unassembled WGS sequence"/>
</dbReference>
<feature type="compositionally biased region" description="Acidic residues" evidence="1">
    <location>
        <begin position="52"/>
        <end position="61"/>
    </location>
</feature>
<dbReference type="EMBL" id="ML770177">
    <property type="protein sequence ID" value="KAE9384284.1"/>
    <property type="molecule type" value="Genomic_DNA"/>
</dbReference>
<sequence>KLVLIKQHGKLVGLSSSFDYTHRPIEYEDYNLYDWIQCFQRVSKHKKKQLEDNEDQSDDDNCPPHPVSSKSKSSSLSFIEGYPLANTHVISLQRNHEKIIPNFLGGPLPRPDKEDREFYCSAMLTLFQPWRSGKDLRSAEETWHDAFLNYNFNDDCIFYMKNINL</sequence>
<dbReference type="AlphaFoldDB" id="A0A6A4GFM6"/>
<evidence type="ECO:0000256" key="1">
    <source>
        <dbReference type="SAM" id="MobiDB-lite"/>
    </source>
</evidence>
<gene>
    <name evidence="2" type="ORF">BT96DRAFT_842485</name>
</gene>
<evidence type="ECO:0000313" key="3">
    <source>
        <dbReference type="Proteomes" id="UP000799118"/>
    </source>
</evidence>
<feature type="region of interest" description="Disordered" evidence="1">
    <location>
        <begin position="49"/>
        <end position="75"/>
    </location>
</feature>
<organism evidence="2 3">
    <name type="scientific">Gymnopus androsaceus JB14</name>
    <dbReference type="NCBI Taxonomy" id="1447944"/>
    <lineage>
        <taxon>Eukaryota</taxon>
        <taxon>Fungi</taxon>
        <taxon>Dikarya</taxon>
        <taxon>Basidiomycota</taxon>
        <taxon>Agaricomycotina</taxon>
        <taxon>Agaricomycetes</taxon>
        <taxon>Agaricomycetidae</taxon>
        <taxon>Agaricales</taxon>
        <taxon>Marasmiineae</taxon>
        <taxon>Omphalotaceae</taxon>
        <taxon>Gymnopus</taxon>
    </lineage>
</organism>
<reference evidence="2" key="1">
    <citation type="journal article" date="2019" name="Environ. Microbiol.">
        <title>Fungal ecological strategies reflected in gene transcription - a case study of two litter decomposers.</title>
        <authorList>
            <person name="Barbi F."/>
            <person name="Kohler A."/>
            <person name="Barry K."/>
            <person name="Baskaran P."/>
            <person name="Daum C."/>
            <person name="Fauchery L."/>
            <person name="Ihrmark K."/>
            <person name="Kuo A."/>
            <person name="LaButti K."/>
            <person name="Lipzen A."/>
            <person name="Morin E."/>
            <person name="Grigoriev I.V."/>
            <person name="Henrissat B."/>
            <person name="Lindahl B."/>
            <person name="Martin F."/>
        </authorList>
    </citation>
    <scope>NUCLEOTIDE SEQUENCE</scope>
    <source>
        <strain evidence="2">JB14</strain>
    </source>
</reference>